<reference evidence="7 8" key="1">
    <citation type="submission" date="2016-07" db="EMBL/GenBank/DDBJ databases">
        <title>Genome analysis of Flavihumibacter stibioxidans YS-17.</title>
        <authorList>
            <person name="Shi K."/>
            <person name="Han Y."/>
            <person name="Wang G."/>
        </authorList>
    </citation>
    <scope>NUCLEOTIDE SEQUENCE [LARGE SCALE GENOMIC DNA]</scope>
    <source>
        <strain evidence="7 8">YS-17</strain>
    </source>
</reference>
<feature type="transmembrane region" description="Helical" evidence="6">
    <location>
        <begin position="316"/>
        <end position="335"/>
    </location>
</feature>
<feature type="transmembrane region" description="Helical" evidence="6">
    <location>
        <begin position="286"/>
        <end position="307"/>
    </location>
</feature>
<dbReference type="Proteomes" id="UP000765802">
    <property type="component" value="Unassembled WGS sequence"/>
</dbReference>
<feature type="transmembrane region" description="Helical" evidence="6">
    <location>
        <begin position="408"/>
        <end position="425"/>
    </location>
</feature>
<dbReference type="Gene3D" id="1.20.1250.20">
    <property type="entry name" value="MFS general substrate transporter like domains"/>
    <property type="match status" value="1"/>
</dbReference>
<evidence type="ECO:0000256" key="6">
    <source>
        <dbReference type="SAM" id="Phobius"/>
    </source>
</evidence>
<evidence type="ECO:0000256" key="3">
    <source>
        <dbReference type="ARBA" id="ARBA00022692"/>
    </source>
</evidence>
<feature type="transmembrane region" description="Helical" evidence="6">
    <location>
        <begin position="192"/>
        <end position="216"/>
    </location>
</feature>
<evidence type="ECO:0008006" key="9">
    <source>
        <dbReference type="Google" id="ProtNLM"/>
    </source>
</evidence>
<feature type="transmembrane region" description="Helical" evidence="6">
    <location>
        <begin position="253"/>
        <end position="274"/>
    </location>
</feature>
<keyword evidence="4 6" id="KW-1133">Transmembrane helix</keyword>
<gene>
    <name evidence="7" type="ORF">BC349_02745</name>
</gene>
<evidence type="ECO:0000313" key="8">
    <source>
        <dbReference type="Proteomes" id="UP000765802"/>
    </source>
</evidence>
<dbReference type="InterPro" id="IPR050495">
    <property type="entry name" value="ATG22/LtaA_families"/>
</dbReference>
<evidence type="ECO:0000256" key="4">
    <source>
        <dbReference type="ARBA" id="ARBA00022989"/>
    </source>
</evidence>
<evidence type="ECO:0000256" key="2">
    <source>
        <dbReference type="ARBA" id="ARBA00022448"/>
    </source>
</evidence>
<feature type="transmembrane region" description="Helical" evidence="6">
    <location>
        <begin position="161"/>
        <end position="180"/>
    </location>
</feature>
<keyword evidence="8" id="KW-1185">Reference proteome</keyword>
<comment type="subcellular location">
    <subcellularLocation>
        <location evidence="1">Endomembrane system</location>
        <topology evidence="1">Multi-pass membrane protein</topology>
    </subcellularLocation>
</comment>
<feature type="transmembrane region" description="Helical" evidence="6">
    <location>
        <begin position="62"/>
        <end position="82"/>
    </location>
</feature>
<dbReference type="InterPro" id="IPR036259">
    <property type="entry name" value="MFS_trans_sf"/>
</dbReference>
<feature type="transmembrane region" description="Helical" evidence="6">
    <location>
        <begin position="21"/>
        <end position="42"/>
    </location>
</feature>
<dbReference type="EMBL" id="MBUA01000001">
    <property type="protein sequence ID" value="MBC6489870.1"/>
    <property type="molecule type" value="Genomic_DNA"/>
</dbReference>
<dbReference type="PANTHER" id="PTHR23519">
    <property type="entry name" value="AUTOPHAGY-RELATED PROTEIN 22"/>
    <property type="match status" value="1"/>
</dbReference>
<dbReference type="InterPro" id="IPR024671">
    <property type="entry name" value="Atg22-like"/>
</dbReference>
<keyword evidence="5 6" id="KW-0472">Membrane</keyword>
<sequence>MQVPVPRNNRKTINAWAMYDWANSAYALVIASAIFPAYYNSITKVDGSTRIGFFGSGIENTAAYSINLGLSFGLVALISPLLSSISDYSGNHRSYLKFFCYTGAIGCMLLFFFTGPSLVYLGLGGMMLATIGYSGSIVFYNAYLPAIATEDRQDKVSARGFSFGYIGATTLLILNLVFILNQEALGVKDDTLFPRLSFLLTGFWWIGFAQIPLHVLPKGLYAADNKGRNFLNGYMELRKVWNQLRAQPKLRTFLFSFFFYIMGVQTVMFMATSFGEKEIHLGITQLILTVLLLEYLGIGGAFLFAWLSKKAGNMKALMIAVGLWMLICAGSYFIITPLHFYMAAFFIGLVMGGIQSLSRSTYAKMIPETGNNAGYFSFFDVSEKTAMMCGLVMWGYLDNLTGSMRNSIVALAIWFTIGLILLIIADRKRPSLHYPHSLTNQKKPI</sequence>
<protein>
    <recommendedName>
        <fullName evidence="9">MFS transporter</fullName>
    </recommendedName>
</protein>
<accession>A0ABR7M4D1</accession>
<organism evidence="7 8">
    <name type="scientific">Flavihumibacter stibioxidans</name>
    <dbReference type="NCBI Taxonomy" id="1834163"/>
    <lineage>
        <taxon>Bacteria</taxon>
        <taxon>Pseudomonadati</taxon>
        <taxon>Bacteroidota</taxon>
        <taxon>Chitinophagia</taxon>
        <taxon>Chitinophagales</taxon>
        <taxon>Chitinophagaceae</taxon>
        <taxon>Flavihumibacter</taxon>
    </lineage>
</organism>
<evidence type="ECO:0000313" key="7">
    <source>
        <dbReference type="EMBL" id="MBC6489870.1"/>
    </source>
</evidence>
<dbReference type="Pfam" id="PF11700">
    <property type="entry name" value="ATG22"/>
    <property type="match status" value="1"/>
</dbReference>
<feature type="transmembrane region" description="Helical" evidence="6">
    <location>
        <begin position="94"/>
        <end position="113"/>
    </location>
</feature>
<name>A0ABR7M4D1_9BACT</name>
<feature type="transmembrane region" description="Helical" evidence="6">
    <location>
        <begin position="341"/>
        <end position="362"/>
    </location>
</feature>
<proteinExistence type="predicted"/>
<evidence type="ECO:0000256" key="5">
    <source>
        <dbReference type="ARBA" id="ARBA00023136"/>
    </source>
</evidence>
<keyword evidence="3 6" id="KW-0812">Transmembrane</keyword>
<dbReference type="PANTHER" id="PTHR23519:SF1">
    <property type="entry name" value="AUTOPHAGY-RELATED PROTEIN 22"/>
    <property type="match status" value="1"/>
</dbReference>
<comment type="caution">
    <text evidence="7">The sequence shown here is derived from an EMBL/GenBank/DDBJ whole genome shotgun (WGS) entry which is preliminary data.</text>
</comment>
<keyword evidence="2" id="KW-0813">Transport</keyword>
<feature type="transmembrane region" description="Helical" evidence="6">
    <location>
        <begin position="119"/>
        <end position="140"/>
    </location>
</feature>
<evidence type="ECO:0000256" key="1">
    <source>
        <dbReference type="ARBA" id="ARBA00004127"/>
    </source>
</evidence>
<dbReference type="SUPFAM" id="SSF103473">
    <property type="entry name" value="MFS general substrate transporter"/>
    <property type="match status" value="1"/>
</dbReference>
<feature type="transmembrane region" description="Helical" evidence="6">
    <location>
        <begin position="374"/>
        <end position="396"/>
    </location>
</feature>